<evidence type="ECO:0000256" key="7">
    <source>
        <dbReference type="SAM" id="MobiDB-lite"/>
    </source>
</evidence>
<keyword evidence="3" id="KW-0653">Protein transport</keyword>
<evidence type="ECO:0000259" key="9">
    <source>
        <dbReference type="Pfam" id="PF24597"/>
    </source>
</evidence>
<evidence type="ECO:0000256" key="5">
    <source>
        <dbReference type="ARBA" id="ARBA00023136"/>
    </source>
</evidence>
<dbReference type="GO" id="GO:0005829">
    <property type="term" value="C:cytosol"/>
    <property type="evidence" value="ECO:0007669"/>
    <property type="project" value="GOC"/>
</dbReference>
<evidence type="ECO:0000256" key="6">
    <source>
        <dbReference type="ARBA" id="ARBA00046326"/>
    </source>
</evidence>
<evidence type="ECO:0000256" key="4">
    <source>
        <dbReference type="ARBA" id="ARBA00023034"/>
    </source>
</evidence>
<evidence type="ECO:0000256" key="2">
    <source>
        <dbReference type="ARBA" id="ARBA00022448"/>
    </source>
</evidence>
<evidence type="ECO:0000256" key="1">
    <source>
        <dbReference type="ARBA" id="ARBA00004395"/>
    </source>
</evidence>
<dbReference type="InterPro" id="IPR007249">
    <property type="entry name" value="DOP1_N"/>
</dbReference>
<accession>A0A6A6PP95</accession>
<dbReference type="OrthoDB" id="297643at2759"/>
<feature type="domain" description="DOP1 N-terminal" evidence="8">
    <location>
        <begin position="39"/>
        <end position="357"/>
    </location>
</feature>
<dbReference type="Pfam" id="PF24597">
    <property type="entry name" value="TPR_DOP1_M"/>
    <property type="match status" value="1"/>
</dbReference>
<gene>
    <name evidence="11" type="ORF">BDY17DRAFT_252428</name>
</gene>
<dbReference type="InterPro" id="IPR016024">
    <property type="entry name" value="ARM-type_fold"/>
</dbReference>
<dbReference type="Pfam" id="PF04118">
    <property type="entry name" value="Dopey_N"/>
    <property type="match status" value="1"/>
</dbReference>
<feature type="domain" description="DOP1-like C-terminal" evidence="10">
    <location>
        <begin position="1326"/>
        <end position="1795"/>
    </location>
</feature>
<comment type="subcellular location">
    <subcellularLocation>
        <location evidence="1">Golgi apparatus membrane</location>
        <topology evidence="1">Peripheral membrane protein</topology>
    </subcellularLocation>
</comment>
<dbReference type="InterPro" id="IPR056458">
    <property type="entry name" value="TPR_DOP1_M"/>
</dbReference>
<feature type="region of interest" description="Disordered" evidence="7">
    <location>
        <begin position="1"/>
        <end position="26"/>
    </location>
</feature>
<dbReference type="GO" id="GO:0006895">
    <property type="term" value="P:Golgi to endosome transport"/>
    <property type="evidence" value="ECO:0007669"/>
    <property type="project" value="InterPro"/>
</dbReference>
<keyword evidence="12" id="KW-1185">Reference proteome</keyword>
<dbReference type="RefSeq" id="XP_033588478.1">
    <property type="nucleotide sequence ID" value="XM_033731257.1"/>
</dbReference>
<dbReference type="Proteomes" id="UP000799767">
    <property type="component" value="Unassembled WGS sequence"/>
</dbReference>
<evidence type="ECO:0000256" key="3">
    <source>
        <dbReference type="ARBA" id="ARBA00022927"/>
    </source>
</evidence>
<dbReference type="GO" id="GO:0005768">
    <property type="term" value="C:endosome"/>
    <property type="evidence" value="ECO:0007669"/>
    <property type="project" value="TreeGrafter"/>
</dbReference>
<dbReference type="PANTHER" id="PTHR14042">
    <property type="entry name" value="DOPEY-RELATED"/>
    <property type="match status" value="1"/>
</dbReference>
<organism evidence="11 12">
    <name type="scientific">Neohortaea acidophila</name>
    <dbReference type="NCBI Taxonomy" id="245834"/>
    <lineage>
        <taxon>Eukaryota</taxon>
        <taxon>Fungi</taxon>
        <taxon>Dikarya</taxon>
        <taxon>Ascomycota</taxon>
        <taxon>Pezizomycotina</taxon>
        <taxon>Dothideomycetes</taxon>
        <taxon>Dothideomycetidae</taxon>
        <taxon>Mycosphaerellales</taxon>
        <taxon>Teratosphaeriaceae</taxon>
        <taxon>Neohortaea</taxon>
    </lineage>
</organism>
<dbReference type="InterPro" id="IPR056457">
    <property type="entry name" value="DOP1_C"/>
</dbReference>
<proteinExistence type="inferred from homology"/>
<keyword evidence="5" id="KW-0472">Membrane</keyword>
<name>A0A6A6PP95_9PEZI</name>
<feature type="compositionally biased region" description="Polar residues" evidence="7">
    <location>
        <begin position="1023"/>
        <end position="1035"/>
    </location>
</feature>
<evidence type="ECO:0000313" key="11">
    <source>
        <dbReference type="EMBL" id="KAF2481908.1"/>
    </source>
</evidence>
<comment type="similarity">
    <text evidence="6">Belongs to the DOP1 family.</text>
</comment>
<dbReference type="GO" id="GO:0000139">
    <property type="term" value="C:Golgi membrane"/>
    <property type="evidence" value="ECO:0007669"/>
    <property type="project" value="UniProtKB-SubCell"/>
</dbReference>
<evidence type="ECO:0000259" key="10">
    <source>
        <dbReference type="Pfam" id="PF24598"/>
    </source>
</evidence>
<dbReference type="GO" id="GO:0015031">
    <property type="term" value="P:protein transport"/>
    <property type="evidence" value="ECO:0007669"/>
    <property type="project" value="UniProtKB-KW"/>
</dbReference>
<dbReference type="InterPro" id="IPR040314">
    <property type="entry name" value="DOP1"/>
</dbReference>
<dbReference type="Pfam" id="PF24598">
    <property type="entry name" value="DOP1_C"/>
    <property type="match status" value="1"/>
</dbReference>
<dbReference type="GO" id="GO:0005802">
    <property type="term" value="C:trans-Golgi network"/>
    <property type="evidence" value="ECO:0007669"/>
    <property type="project" value="TreeGrafter"/>
</dbReference>
<reference evidence="11" key="1">
    <citation type="journal article" date="2020" name="Stud. Mycol.">
        <title>101 Dothideomycetes genomes: a test case for predicting lifestyles and emergence of pathogens.</title>
        <authorList>
            <person name="Haridas S."/>
            <person name="Albert R."/>
            <person name="Binder M."/>
            <person name="Bloem J."/>
            <person name="Labutti K."/>
            <person name="Salamov A."/>
            <person name="Andreopoulos B."/>
            <person name="Baker S."/>
            <person name="Barry K."/>
            <person name="Bills G."/>
            <person name="Bluhm B."/>
            <person name="Cannon C."/>
            <person name="Castanera R."/>
            <person name="Culley D."/>
            <person name="Daum C."/>
            <person name="Ezra D."/>
            <person name="Gonzalez J."/>
            <person name="Henrissat B."/>
            <person name="Kuo A."/>
            <person name="Liang C."/>
            <person name="Lipzen A."/>
            <person name="Lutzoni F."/>
            <person name="Magnuson J."/>
            <person name="Mondo S."/>
            <person name="Nolan M."/>
            <person name="Ohm R."/>
            <person name="Pangilinan J."/>
            <person name="Park H.-J."/>
            <person name="Ramirez L."/>
            <person name="Alfaro M."/>
            <person name="Sun H."/>
            <person name="Tritt A."/>
            <person name="Yoshinaga Y."/>
            <person name="Zwiers L.-H."/>
            <person name="Turgeon B."/>
            <person name="Goodwin S."/>
            <person name="Spatafora J."/>
            <person name="Crous P."/>
            <person name="Grigoriev I."/>
        </authorList>
    </citation>
    <scope>NUCLEOTIDE SEQUENCE</scope>
    <source>
        <strain evidence="11">CBS 113389</strain>
    </source>
</reference>
<evidence type="ECO:0000313" key="12">
    <source>
        <dbReference type="Proteomes" id="UP000799767"/>
    </source>
</evidence>
<feature type="domain" description="DOP1-like middle TPR" evidence="9">
    <location>
        <begin position="384"/>
        <end position="587"/>
    </location>
</feature>
<dbReference type="GeneID" id="54472259"/>
<dbReference type="SUPFAM" id="SSF48371">
    <property type="entry name" value="ARM repeat"/>
    <property type="match status" value="1"/>
</dbReference>
<keyword evidence="2" id="KW-0813">Transport</keyword>
<evidence type="ECO:0000259" key="8">
    <source>
        <dbReference type="Pfam" id="PF04118"/>
    </source>
</evidence>
<sequence length="1823" mass="201632">MAVEPDAGLRPFSPPNSGRSSPVSRVAKRTAEEHLYTSDKTLRRYGAGIERALGSWEISPEEWADYIAFLARLQKAIQAHPIDVPILPHSDDIAYKLAQCLNPTLPSGVHQKALEVYDYVFSTFGVGWISDHLHEFLPGLSAVLSFASLSVRPALYSIFENYVLHVSHTTLRPVLKSLILSLLPGIEDETSEDYERAFALMEGLQSRFTPPTDKEVVDGSDGFFWQCLFLATVSNPTRRQGALNFLTQKLPTFRSEIKASSASAAPVSLTTEAGRAISPEPGLLIRCFISGLSDPQLLIQRGFLDLLVTNIPLDSPLLQQHVGSEDLDRLITAVMQVLLRREMSLNRRLWSWFLGPEPKTDGTEPHQSGREEATESHDAAQFRYFSRFGQAPLERCLLNMFQSGPSNPAERARPFRICLSLMDRWEIGGSIIPRIFLPALRSAYRYSVIATPENTNEVLRSAGLFFDGIEASLIWADLLSLMQTGFTAKAATDDLPMLAWIIRNFNIKDEEMLLVHVPYAACYLLALLQTSVPQQSTTSAVAALDIVSILLEMAPDRAFAPPAKRGGTSTASASEATELTETLENFYRSTDQSTRFPFDGSAVFAMLSHFSASLALTALQAQAVAVFSRTVSVIAALNSKSSVLPALRDKAVFAGIADTMNSLADNNQTLAFSSLNSMVTLLSIFQPDRQPQSHNAAGDSSQLDAMLINQFWHYLSVEQPKYHVEAVKSIWQLQDIVAPVDILQSSLTGLLRPRDQRRETSCDDFGATVGRFAVLWNHTIAAPSSNAKTSVRATPRRGSSMPTMVDSKKSLRRQQVLFEPLMMLLDMLDEYQEAHADMVKNWLHTLPTLEVVFNLHFDLLGTNMQIDEDGGPAPALRLKRSRHDSIRLLDYMFRHLQNILRGANDWIWHCLDNMMISNMQHAEQISGAMFLAEQSYQILSNDEYTSSSLRQKATNVLRFLLLSPCAPSLKWLDLDTRITTYLIKRLSANENAMQSSLLPMLSLALQLRTSGNTTRGSTDRRPSSSTGQRQATSHPSPTPTGATLTLTPTTQLVKCLQLGFSSSSSRIHLDKWVTLLGDILPVLGDALLVSLIPLEEALCAEVYKAHEELVGISNADSAALAFAPEAVILALLDALQSVLVQAHELLEERQADEPVPRTPVQSKGLLGNVTAGVFNKTDGPQNRTQHDSSHLTVVLAFQDAVRVCSRLWTWAIRYTHHDDFDKMSAATSAYNALRVRNRARNLLEYATTVETLESLEVIASVWCQTSDADERGATLNLLHIIHDLRPKVVVSTILDAIACRTNMTTLPLARQSCQTTDLTALDATLFLSAYLRSTEDDAMDEIWSDCMSFLRDVLSNPLPYRQVLPPLLSVITLLAQKIENTNFGDQRKMRRDLGDVFTRILTATFSAIPSGALESQTSFASDEEVVLAHRSLSLPVVLSEITEHIDAIVDGSDKATVVINNIVMTFISPILHSRGFPVNVTPDIISLFLKLAKKAPSAKPWKKELADVFADPKFLSTPLDLMQTDWFPLLRQWCLYEKERIPEILSRLTAPSSAGIMFGVGASTARLEADRKAQLNLRRLCLLLLASAEDTFATNLRAIEEKLAELFEASSSSSPSMAIKSELFMVCHTLVLSLSTVHLASVWPLLNHKLQMALLSLLSASTNDNGFSNASLLQACKLLDLLVAISPDEFQLHEWLYICDTIDAGYQPPNWTPSALSDHIAENSVASEEPEDALSSVTPTTIASGMAGRRQPLLRNSNLPNQDDIKAMPREDFVRTVLKPFFSQLSLHAYEGFYSLVTPDSQLCRRSLLEDVLDSSTIVGLSS</sequence>
<dbReference type="EMBL" id="MU001637">
    <property type="protein sequence ID" value="KAF2481908.1"/>
    <property type="molecule type" value="Genomic_DNA"/>
</dbReference>
<protein>
    <submittedName>
        <fullName evidence="11">Dopey, N-terminal-domain-containing protein</fullName>
    </submittedName>
</protein>
<feature type="region of interest" description="Disordered" evidence="7">
    <location>
        <begin position="1010"/>
        <end position="1044"/>
    </location>
</feature>
<keyword evidence="4" id="KW-0333">Golgi apparatus</keyword>
<dbReference type="PANTHER" id="PTHR14042:SF24">
    <property type="entry name" value="PROTEIN DOPEY-1 HOMOLOG"/>
    <property type="match status" value="1"/>
</dbReference>